<feature type="compositionally biased region" description="Polar residues" evidence="2">
    <location>
        <begin position="25"/>
        <end position="40"/>
    </location>
</feature>
<dbReference type="InterPro" id="IPR019327">
    <property type="entry name" value="WKF"/>
</dbReference>
<sequence length="411" mass="45758">MAPQRIPAWQRLGLQLRRNSDAAESPQTAKESPSHVSPSFQPERPSENPVIKNGIASALSQRDPSDNVPTAFTSKRKARSFDDDTLKSNGELQPSKRRKSVTFSEDTKRIDGSSSKVSFKSWVDNHVDATPKTNGKEQETANGNRDSHTQNAIPTTVEDGRASYLDYLDQYHNSRDLWKFNKAKQTNLLKNACDIQKVPSSFDEALGTYVSGLKGKAARDRLKESALEALLTKELQELDETTQTNGGKSEAELRKQYHDQALRASLEQTKKRLADLAREELENSSDFKARLEQRQRVVGILLSLGESQQRMPLTPDSINGGRAASEAPKVPKHIIFDDEDEHPAPKPLANNSSTENSKPRGPRRQKVRTGVPDDDDSSSESDLDSIPSETDSSDMETPRRSLPIKNIKFRG</sequence>
<dbReference type="Proteomes" id="UP000799772">
    <property type="component" value="Unassembled WGS sequence"/>
</dbReference>
<evidence type="ECO:0000313" key="5">
    <source>
        <dbReference type="Proteomes" id="UP000799772"/>
    </source>
</evidence>
<organism evidence="4 5">
    <name type="scientific">Rhizodiscina lignyota</name>
    <dbReference type="NCBI Taxonomy" id="1504668"/>
    <lineage>
        <taxon>Eukaryota</taxon>
        <taxon>Fungi</taxon>
        <taxon>Dikarya</taxon>
        <taxon>Ascomycota</taxon>
        <taxon>Pezizomycotina</taxon>
        <taxon>Dothideomycetes</taxon>
        <taxon>Pleosporomycetidae</taxon>
        <taxon>Aulographales</taxon>
        <taxon>Rhizodiscinaceae</taxon>
        <taxon>Rhizodiscina</taxon>
    </lineage>
</organism>
<feature type="compositionally biased region" description="Polar residues" evidence="2">
    <location>
        <begin position="58"/>
        <end position="73"/>
    </location>
</feature>
<dbReference type="AlphaFoldDB" id="A0A9P4I7M6"/>
<dbReference type="EMBL" id="ML978131">
    <property type="protein sequence ID" value="KAF2095474.1"/>
    <property type="molecule type" value="Genomic_DNA"/>
</dbReference>
<feature type="compositionally biased region" description="Polar residues" evidence="2">
    <location>
        <begin position="140"/>
        <end position="154"/>
    </location>
</feature>
<protein>
    <recommendedName>
        <fullName evidence="3">WKF domain-containing protein</fullName>
    </recommendedName>
</protein>
<feature type="compositionally biased region" description="Basic and acidic residues" evidence="2">
    <location>
        <begin position="123"/>
        <end position="139"/>
    </location>
</feature>
<keyword evidence="5" id="KW-1185">Reference proteome</keyword>
<accession>A0A9P4I7M6</accession>
<feature type="domain" description="WKF" evidence="3">
    <location>
        <begin position="166"/>
        <end position="228"/>
    </location>
</feature>
<reference evidence="4" key="1">
    <citation type="journal article" date="2020" name="Stud. Mycol.">
        <title>101 Dothideomycetes genomes: a test case for predicting lifestyles and emergence of pathogens.</title>
        <authorList>
            <person name="Haridas S."/>
            <person name="Albert R."/>
            <person name="Binder M."/>
            <person name="Bloem J."/>
            <person name="Labutti K."/>
            <person name="Salamov A."/>
            <person name="Andreopoulos B."/>
            <person name="Baker S."/>
            <person name="Barry K."/>
            <person name="Bills G."/>
            <person name="Bluhm B."/>
            <person name="Cannon C."/>
            <person name="Castanera R."/>
            <person name="Culley D."/>
            <person name="Daum C."/>
            <person name="Ezra D."/>
            <person name="Gonzalez J."/>
            <person name="Henrissat B."/>
            <person name="Kuo A."/>
            <person name="Liang C."/>
            <person name="Lipzen A."/>
            <person name="Lutzoni F."/>
            <person name="Magnuson J."/>
            <person name="Mondo S."/>
            <person name="Nolan M."/>
            <person name="Ohm R."/>
            <person name="Pangilinan J."/>
            <person name="Park H.-J."/>
            <person name="Ramirez L."/>
            <person name="Alfaro M."/>
            <person name="Sun H."/>
            <person name="Tritt A."/>
            <person name="Yoshinaga Y."/>
            <person name="Zwiers L.-H."/>
            <person name="Turgeon B."/>
            <person name="Goodwin S."/>
            <person name="Spatafora J."/>
            <person name="Crous P."/>
            <person name="Grigoriev I."/>
        </authorList>
    </citation>
    <scope>NUCLEOTIDE SEQUENCE</scope>
    <source>
        <strain evidence="4">CBS 133067</strain>
    </source>
</reference>
<evidence type="ECO:0000256" key="1">
    <source>
        <dbReference type="SAM" id="Coils"/>
    </source>
</evidence>
<proteinExistence type="predicted"/>
<feature type="region of interest" description="Disordered" evidence="2">
    <location>
        <begin position="337"/>
        <end position="411"/>
    </location>
</feature>
<feature type="compositionally biased region" description="Acidic residues" evidence="2">
    <location>
        <begin position="372"/>
        <end position="383"/>
    </location>
</feature>
<evidence type="ECO:0000313" key="4">
    <source>
        <dbReference type="EMBL" id="KAF2095474.1"/>
    </source>
</evidence>
<name>A0A9P4I7M6_9PEZI</name>
<keyword evidence="1" id="KW-0175">Coiled coil</keyword>
<dbReference type="Pfam" id="PF10180">
    <property type="entry name" value="WKF"/>
    <property type="match status" value="1"/>
</dbReference>
<dbReference type="OrthoDB" id="10261563at2759"/>
<dbReference type="PANTHER" id="PTHR22306">
    <property type="entry name" value="CHROMOSOME 7 OPEN READING FRAME 50"/>
    <property type="match status" value="1"/>
</dbReference>
<dbReference type="PANTHER" id="PTHR22306:SF2">
    <property type="entry name" value="CHROMOSOME 7 OPEN READING FRAME 50"/>
    <property type="match status" value="1"/>
</dbReference>
<feature type="coiled-coil region" evidence="1">
    <location>
        <begin position="259"/>
        <end position="294"/>
    </location>
</feature>
<comment type="caution">
    <text evidence="4">The sequence shown here is derived from an EMBL/GenBank/DDBJ whole genome shotgun (WGS) entry which is preliminary data.</text>
</comment>
<gene>
    <name evidence="4" type="ORF">NA57DRAFT_59476</name>
</gene>
<evidence type="ECO:0000259" key="3">
    <source>
        <dbReference type="Pfam" id="PF10180"/>
    </source>
</evidence>
<feature type="region of interest" description="Disordered" evidence="2">
    <location>
        <begin position="1"/>
        <end position="154"/>
    </location>
</feature>
<evidence type="ECO:0000256" key="2">
    <source>
        <dbReference type="SAM" id="MobiDB-lite"/>
    </source>
</evidence>